<evidence type="ECO:0000313" key="7">
    <source>
        <dbReference type="EMBL" id="APC48942.1"/>
    </source>
</evidence>
<feature type="transmembrane region" description="Helical" evidence="6">
    <location>
        <begin position="159"/>
        <end position="183"/>
    </location>
</feature>
<gene>
    <name evidence="7" type="ORF">BME96_12390</name>
</gene>
<feature type="transmembrane region" description="Helical" evidence="6">
    <location>
        <begin position="54"/>
        <end position="74"/>
    </location>
</feature>
<keyword evidence="5 6" id="KW-0472">Membrane</keyword>
<sequence>MEGIHLVYIICIIIGIVTAFVGGLMGLGGGIVMIPSMLFLYQFSEAFSWATPQTIVGISLVAMVFTGLSSSIAYFKTGRIDYKTGLYFLSGSIPGSILGSWLNQFVNVDDFQLYFGFIMIIISMLFFIKRKQKSVDITHTKNVRSFTLNGETYNYTVNIYLAFLLAFMVGTMSGLFGIGGGSIMVPAMILLFGIPAHIATATSMFMIFFVSIIGASTHIVLGHVIWQYAIFFIPGAWIGGKLGAIVNQRLTGKTLEWILRAILIIIGIRMIAEGLM</sequence>
<dbReference type="PANTHER" id="PTHR43701:SF2">
    <property type="entry name" value="MEMBRANE TRANSPORTER PROTEIN YJNA-RELATED"/>
    <property type="match status" value="1"/>
</dbReference>
<feature type="transmembrane region" description="Helical" evidence="6">
    <location>
        <begin position="86"/>
        <end position="105"/>
    </location>
</feature>
<evidence type="ECO:0000256" key="5">
    <source>
        <dbReference type="ARBA" id="ARBA00023136"/>
    </source>
</evidence>
<dbReference type="AlphaFoldDB" id="A0AAC9J1R1"/>
<name>A0AAC9J1R1_VIRHA</name>
<dbReference type="Proteomes" id="UP000182945">
    <property type="component" value="Chromosome"/>
</dbReference>
<protein>
    <recommendedName>
        <fullName evidence="6">Probable membrane transporter protein</fullName>
    </recommendedName>
</protein>
<dbReference type="InterPro" id="IPR002781">
    <property type="entry name" value="TM_pro_TauE-like"/>
</dbReference>
<dbReference type="Pfam" id="PF01925">
    <property type="entry name" value="TauE"/>
    <property type="match status" value="1"/>
</dbReference>
<feature type="transmembrane region" description="Helical" evidence="6">
    <location>
        <begin position="257"/>
        <end position="275"/>
    </location>
</feature>
<organism evidence="7 8">
    <name type="scientific">Virgibacillus halodenitrificans</name>
    <name type="common">Bacillus halodenitrificans</name>
    <dbReference type="NCBI Taxonomy" id="1482"/>
    <lineage>
        <taxon>Bacteria</taxon>
        <taxon>Bacillati</taxon>
        <taxon>Bacillota</taxon>
        <taxon>Bacilli</taxon>
        <taxon>Bacillales</taxon>
        <taxon>Bacillaceae</taxon>
        <taxon>Virgibacillus</taxon>
    </lineage>
</organism>
<reference evidence="7 8" key="1">
    <citation type="submission" date="2016-11" db="EMBL/GenBank/DDBJ databases">
        <title>Complete genome sequencing of Virgibacillus halodenitrificans PDB-F2.</title>
        <authorList>
            <person name="Sun Z."/>
            <person name="Zhou Y."/>
            <person name="Li H."/>
        </authorList>
    </citation>
    <scope>NUCLEOTIDE SEQUENCE [LARGE SCALE GENOMIC DNA]</scope>
    <source>
        <strain evidence="7 8">PDB-F2</strain>
    </source>
</reference>
<comment type="similarity">
    <text evidence="2 6">Belongs to the 4-toluene sulfonate uptake permease (TSUP) (TC 2.A.102) family.</text>
</comment>
<evidence type="ECO:0000313" key="8">
    <source>
        <dbReference type="Proteomes" id="UP000182945"/>
    </source>
</evidence>
<feature type="transmembrane region" description="Helical" evidence="6">
    <location>
        <begin position="7"/>
        <end position="34"/>
    </location>
</feature>
<keyword evidence="4 6" id="KW-1133">Transmembrane helix</keyword>
<dbReference type="KEGG" id="vhl:BME96_12390"/>
<keyword evidence="3 6" id="KW-0812">Transmembrane</keyword>
<feature type="transmembrane region" description="Helical" evidence="6">
    <location>
        <begin position="189"/>
        <end position="213"/>
    </location>
</feature>
<dbReference type="InterPro" id="IPR051598">
    <property type="entry name" value="TSUP/Inactive_protease-like"/>
</dbReference>
<dbReference type="PANTHER" id="PTHR43701">
    <property type="entry name" value="MEMBRANE TRANSPORTER PROTEIN MJ0441-RELATED"/>
    <property type="match status" value="1"/>
</dbReference>
<evidence type="ECO:0000256" key="6">
    <source>
        <dbReference type="RuleBase" id="RU363041"/>
    </source>
</evidence>
<dbReference type="GO" id="GO:0005886">
    <property type="term" value="C:plasma membrane"/>
    <property type="evidence" value="ECO:0007669"/>
    <property type="project" value="UniProtKB-SubCell"/>
</dbReference>
<comment type="subcellular location">
    <subcellularLocation>
        <location evidence="6">Cell membrane</location>
        <topology evidence="6">Multi-pass membrane protein</topology>
    </subcellularLocation>
    <subcellularLocation>
        <location evidence="1">Membrane</location>
        <topology evidence="1">Multi-pass membrane protein</topology>
    </subcellularLocation>
</comment>
<keyword evidence="6" id="KW-1003">Cell membrane</keyword>
<accession>A0AAC9J1R1</accession>
<evidence type="ECO:0000256" key="3">
    <source>
        <dbReference type="ARBA" id="ARBA00022692"/>
    </source>
</evidence>
<evidence type="ECO:0000256" key="1">
    <source>
        <dbReference type="ARBA" id="ARBA00004141"/>
    </source>
</evidence>
<proteinExistence type="inferred from homology"/>
<evidence type="ECO:0000256" key="2">
    <source>
        <dbReference type="ARBA" id="ARBA00009142"/>
    </source>
</evidence>
<dbReference type="EMBL" id="CP017962">
    <property type="protein sequence ID" value="APC48942.1"/>
    <property type="molecule type" value="Genomic_DNA"/>
</dbReference>
<feature type="transmembrane region" description="Helical" evidence="6">
    <location>
        <begin position="225"/>
        <end position="245"/>
    </location>
</feature>
<feature type="transmembrane region" description="Helical" evidence="6">
    <location>
        <begin position="111"/>
        <end position="128"/>
    </location>
</feature>
<evidence type="ECO:0000256" key="4">
    <source>
        <dbReference type="ARBA" id="ARBA00022989"/>
    </source>
</evidence>